<sequence>MFYAPNLIATEKHGLAMIWLAATVGPKSRIKHLSKRDVEHINLAQTCHYLQTTSQPLALRLLSNLMVGVSRIYQQQVSYYVSDVTIVCSTMRRQLQLGNSDELVTMAQTTASTDAITLPDDPCALATLDALPLTLDPEQEAKYFNLNALPLKQSAPNHGKYLLKVDTSPYSDNTASCDVSLSLPSAGSPFDQDPLMNDDEPPLTFDEAFPPLEIHEPVITNSKIKPQIGSNGIAALIPEATLQSQLEQVMTQQHQHRTDALKRLAVVTMEYGHPMSQIASFSYHCGQKRSWASLGSNSGSDSLHDDSPAYLRDDYAFSDGSINLEPEVPLLAEPEEARAGLELNDSFEGERPIPPWSGSTNNALAATRRRPTISSMDIDFHFESLSRPASLLSTLGRTRVYNSARSLTYLDLGALT</sequence>
<keyword evidence="2" id="KW-0539">Nucleus</keyword>
<dbReference type="OrthoDB" id="10071381at2759"/>
<dbReference type="GO" id="GO:0007062">
    <property type="term" value="P:sister chromatid cohesion"/>
    <property type="evidence" value="ECO:0007669"/>
    <property type="project" value="InterPro"/>
</dbReference>
<dbReference type="PANTHER" id="PTHR12585:SF69">
    <property type="entry name" value="FI11703P"/>
    <property type="match status" value="1"/>
</dbReference>
<comment type="subcellular location">
    <subcellularLocation>
        <location evidence="1">Nucleus</location>
    </subcellularLocation>
</comment>
<comment type="caution">
    <text evidence="4">The sequence shown here is derived from an EMBL/GenBank/DDBJ whole genome shotgun (WGS) entry which is preliminary data.</text>
</comment>
<dbReference type="AlphaFoldDB" id="A0A9W8EBU1"/>
<dbReference type="GO" id="GO:0008278">
    <property type="term" value="C:cohesin complex"/>
    <property type="evidence" value="ECO:0007669"/>
    <property type="project" value="InterPro"/>
</dbReference>
<gene>
    <name evidence="4" type="primary">rec8</name>
    <name evidence="4" type="ORF">H4R34_004299</name>
</gene>
<dbReference type="Proteomes" id="UP001151582">
    <property type="component" value="Unassembled WGS sequence"/>
</dbReference>
<organism evidence="4 5">
    <name type="scientific">Dimargaris verticillata</name>
    <dbReference type="NCBI Taxonomy" id="2761393"/>
    <lineage>
        <taxon>Eukaryota</taxon>
        <taxon>Fungi</taxon>
        <taxon>Fungi incertae sedis</taxon>
        <taxon>Zoopagomycota</taxon>
        <taxon>Kickxellomycotina</taxon>
        <taxon>Dimargaritomycetes</taxon>
        <taxon>Dimargaritales</taxon>
        <taxon>Dimargaritaceae</taxon>
        <taxon>Dimargaris</taxon>
    </lineage>
</organism>
<evidence type="ECO:0000256" key="1">
    <source>
        <dbReference type="ARBA" id="ARBA00004123"/>
    </source>
</evidence>
<accession>A0A9W8EBU1</accession>
<dbReference type="PANTHER" id="PTHR12585">
    <property type="entry name" value="SCC1 / RAD21 FAMILY MEMBER"/>
    <property type="match status" value="1"/>
</dbReference>
<dbReference type="EMBL" id="JANBQB010000517">
    <property type="protein sequence ID" value="KAJ1975539.1"/>
    <property type="molecule type" value="Genomic_DNA"/>
</dbReference>
<reference evidence="4" key="1">
    <citation type="submission" date="2022-07" db="EMBL/GenBank/DDBJ databases">
        <title>Phylogenomic reconstructions and comparative analyses of Kickxellomycotina fungi.</title>
        <authorList>
            <person name="Reynolds N.K."/>
            <person name="Stajich J.E."/>
            <person name="Barry K."/>
            <person name="Grigoriev I.V."/>
            <person name="Crous P."/>
            <person name="Smith M.E."/>
        </authorList>
    </citation>
    <scope>NUCLEOTIDE SEQUENCE</scope>
    <source>
        <strain evidence="4">RSA 567</strain>
    </source>
</reference>
<dbReference type="InterPro" id="IPR039781">
    <property type="entry name" value="Rad21/Rec8-like"/>
</dbReference>
<dbReference type="InterPro" id="IPR006910">
    <property type="entry name" value="Rad21_Rec8_N"/>
</dbReference>
<evidence type="ECO:0000313" key="4">
    <source>
        <dbReference type="EMBL" id="KAJ1975539.1"/>
    </source>
</evidence>
<evidence type="ECO:0000259" key="3">
    <source>
        <dbReference type="Pfam" id="PF04825"/>
    </source>
</evidence>
<dbReference type="GO" id="GO:0003682">
    <property type="term" value="F:chromatin binding"/>
    <property type="evidence" value="ECO:0007669"/>
    <property type="project" value="TreeGrafter"/>
</dbReference>
<feature type="domain" description="Rad21/Rec8-like protein N-terminal" evidence="3">
    <location>
        <begin position="1"/>
        <end position="107"/>
    </location>
</feature>
<keyword evidence="5" id="KW-1185">Reference proteome</keyword>
<dbReference type="GO" id="GO:0005634">
    <property type="term" value="C:nucleus"/>
    <property type="evidence" value="ECO:0007669"/>
    <property type="project" value="UniProtKB-SubCell"/>
</dbReference>
<protein>
    <submittedName>
        <fullName evidence="4">R8 protein</fullName>
    </submittedName>
</protein>
<dbReference type="Pfam" id="PF04825">
    <property type="entry name" value="Rad21_Rec8_N"/>
    <property type="match status" value="1"/>
</dbReference>
<proteinExistence type="predicted"/>
<evidence type="ECO:0000313" key="5">
    <source>
        <dbReference type="Proteomes" id="UP001151582"/>
    </source>
</evidence>
<name>A0A9W8EBU1_9FUNG</name>
<evidence type="ECO:0000256" key="2">
    <source>
        <dbReference type="ARBA" id="ARBA00023242"/>
    </source>
</evidence>
<dbReference type="GO" id="GO:1990414">
    <property type="term" value="P:replication-born double-strand break repair via sister chromatid exchange"/>
    <property type="evidence" value="ECO:0007669"/>
    <property type="project" value="TreeGrafter"/>
</dbReference>